<dbReference type="InterPro" id="IPR036527">
    <property type="entry name" value="SCP2_sterol-bd_dom_sf"/>
</dbReference>
<dbReference type="SUPFAM" id="SSF55718">
    <property type="entry name" value="SCP-like"/>
    <property type="match status" value="1"/>
</dbReference>
<evidence type="ECO:0000313" key="3">
    <source>
        <dbReference type="Proteomes" id="UP000029713"/>
    </source>
</evidence>
<reference evidence="2 3" key="1">
    <citation type="submission" date="2014-07" db="EMBL/GenBank/DDBJ databases">
        <title>Biosystematic studies on Modestobacter strains isolated from extreme hyper-arid desert soil and from historic building.</title>
        <authorList>
            <person name="Bukarasam K."/>
            <person name="Bull A."/>
            <person name="Girard G."/>
            <person name="van Wezel G."/>
            <person name="Goodfellow M."/>
        </authorList>
    </citation>
    <scope>NUCLEOTIDE SEQUENCE [LARGE SCALE GENOMIC DNA]</scope>
    <source>
        <strain evidence="2 3">KNN45-2b</strain>
    </source>
</reference>
<comment type="caution">
    <text evidence="2">The sequence shown here is derived from an EMBL/GenBank/DDBJ whole genome shotgun (WGS) entry which is preliminary data.</text>
</comment>
<keyword evidence="3" id="KW-1185">Reference proteome</keyword>
<dbReference type="EMBL" id="JPMX01000075">
    <property type="protein sequence ID" value="KGH45617.1"/>
    <property type="molecule type" value="Genomic_DNA"/>
</dbReference>
<dbReference type="RefSeq" id="WP_036337072.1">
    <property type="nucleotide sequence ID" value="NZ_JPMX01000075.1"/>
</dbReference>
<evidence type="ECO:0000313" key="2">
    <source>
        <dbReference type="EMBL" id="KGH45617.1"/>
    </source>
</evidence>
<proteinExistence type="predicted"/>
<dbReference type="STRING" id="1522368.IN07_16050"/>
<name>A0A098Y574_9ACTN</name>
<protein>
    <recommendedName>
        <fullName evidence="1">Mycothiol-dependent maleylpyruvate isomerase metal-binding domain-containing protein</fullName>
    </recommendedName>
</protein>
<feature type="domain" description="Mycothiol-dependent maleylpyruvate isomerase metal-binding" evidence="1">
    <location>
        <begin position="16"/>
        <end position="147"/>
    </location>
</feature>
<dbReference type="GO" id="GO:0046872">
    <property type="term" value="F:metal ion binding"/>
    <property type="evidence" value="ECO:0007669"/>
    <property type="project" value="InterPro"/>
</dbReference>
<dbReference type="Proteomes" id="UP000029713">
    <property type="component" value="Unassembled WGS sequence"/>
</dbReference>
<dbReference type="Gene3D" id="1.20.120.450">
    <property type="entry name" value="dinb family like domain"/>
    <property type="match status" value="1"/>
</dbReference>
<sequence length="230" mass="24736">MTAPVETLGWWEDGERLLGTALGRLTDEDLDAPSLLTGWSRRHLLAHLAANADALVNLLTWARTGVETPMYASMEARDAQIYEAAQLPAAELRAAVVAATGRLAAAVRGLPEEAWAAQVRTAQGRQVPAAEVPWMRCREVWVHAVDLDEGVAFTDLPDDVLAALVDDVFRMWDRRDSVPDVALFAGDREWGTGALAVAGPLPAVAAWVTGRSAGEELEADGPLPTLAPWL</sequence>
<dbReference type="NCBIfam" id="TIGR03083">
    <property type="entry name" value="maleylpyruvate isomerase family mycothiol-dependent enzyme"/>
    <property type="match status" value="1"/>
</dbReference>
<dbReference type="InterPro" id="IPR024344">
    <property type="entry name" value="MDMPI_metal-binding"/>
</dbReference>
<accession>A0A098Y574</accession>
<dbReference type="InterPro" id="IPR017517">
    <property type="entry name" value="Maleyloyr_isom"/>
</dbReference>
<dbReference type="InterPro" id="IPR034660">
    <property type="entry name" value="DinB/YfiT-like"/>
</dbReference>
<dbReference type="AlphaFoldDB" id="A0A098Y574"/>
<dbReference type="SUPFAM" id="SSF109854">
    <property type="entry name" value="DinB/YfiT-like putative metalloenzymes"/>
    <property type="match status" value="1"/>
</dbReference>
<dbReference type="Pfam" id="PF11716">
    <property type="entry name" value="MDMPI_N"/>
    <property type="match status" value="1"/>
</dbReference>
<evidence type="ECO:0000259" key="1">
    <source>
        <dbReference type="Pfam" id="PF11716"/>
    </source>
</evidence>
<gene>
    <name evidence="2" type="ORF">IN07_16050</name>
</gene>
<organism evidence="2 3">
    <name type="scientific">Modestobacter caceresii</name>
    <dbReference type="NCBI Taxonomy" id="1522368"/>
    <lineage>
        <taxon>Bacteria</taxon>
        <taxon>Bacillati</taxon>
        <taxon>Actinomycetota</taxon>
        <taxon>Actinomycetes</taxon>
        <taxon>Geodermatophilales</taxon>
        <taxon>Geodermatophilaceae</taxon>
        <taxon>Modestobacter</taxon>
    </lineage>
</organism>
<dbReference type="OrthoDB" id="5118203at2"/>
<dbReference type="Gene3D" id="3.30.1050.20">
    <property type="match status" value="1"/>
</dbReference>